<dbReference type="EMBL" id="BT036845">
    <property type="protein sequence ID" value="ACF81850.1"/>
    <property type="molecule type" value="mRNA"/>
</dbReference>
<reference evidence="1" key="1">
    <citation type="journal article" date="2009" name="PLoS Genet.">
        <title>Sequencing, mapping, and analysis of 27,455 maize full-length cDNAs.</title>
        <authorList>
            <person name="Soderlund C."/>
            <person name="Descour A."/>
            <person name="Kudrna D."/>
            <person name="Bomhoff M."/>
            <person name="Boyd L."/>
            <person name="Currie J."/>
            <person name="Angelova A."/>
            <person name="Collura K."/>
            <person name="Wissotski M."/>
            <person name="Ashley E."/>
            <person name="Morrow D."/>
            <person name="Fernandes J."/>
            <person name="Walbot V."/>
            <person name="Yu Y."/>
        </authorList>
    </citation>
    <scope>NUCLEOTIDE SEQUENCE</scope>
    <source>
        <strain evidence="1">B73</strain>
    </source>
</reference>
<dbReference type="KEGG" id="zma:103639570"/>
<accession>B4FIA7</accession>
<evidence type="ECO:0000313" key="1">
    <source>
        <dbReference type="EMBL" id="ACF81850.1"/>
    </source>
</evidence>
<dbReference type="AlphaFoldDB" id="B4FIA7"/>
<name>B4FIA7_MAIZE</name>
<sequence length="45" mass="4959">MTTGTFLVSPVGQEKSCGGMLKFSISLLLNNCLRAKLREDVVMNR</sequence>
<proteinExistence type="evidence at transcript level"/>
<dbReference type="OrthoDB" id="2113341at2759"/>
<protein>
    <submittedName>
        <fullName evidence="1">Uncharacterized protein</fullName>
    </submittedName>
</protein>
<dbReference type="RefSeq" id="NP_001313393.1">
    <property type="nucleotide sequence ID" value="NM_001326464.1"/>
</dbReference>
<organism evidence="1">
    <name type="scientific">Zea mays</name>
    <name type="common">Maize</name>
    <dbReference type="NCBI Taxonomy" id="4577"/>
    <lineage>
        <taxon>Eukaryota</taxon>
        <taxon>Viridiplantae</taxon>
        <taxon>Streptophyta</taxon>
        <taxon>Embryophyta</taxon>
        <taxon>Tracheophyta</taxon>
        <taxon>Spermatophyta</taxon>
        <taxon>Magnoliopsida</taxon>
        <taxon>Liliopsida</taxon>
        <taxon>Poales</taxon>
        <taxon>Poaceae</taxon>
        <taxon>PACMAD clade</taxon>
        <taxon>Panicoideae</taxon>
        <taxon>Andropogonodae</taxon>
        <taxon>Andropogoneae</taxon>
        <taxon>Tripsacinae</taxon>
        <taxon>Zea</taxon>
    </lineage>
</organism>
<dbReference type="GeneID" id="103639570"/>